<dbReference type="PANTHER" id="PTHR34978">
    <property type="entry name" value="POSSIBLE SENSOR-TRANSDUCER PROTEIN BLAR"/>
    <property type="match status" value="1"/>
</dbReference>
<evidence type="ECO:0000256" key="4">
    <source>
        <dbReference type="ARBA" id="ARBA00022833"/>
    </source>
</evidence>
<proteinExistence type="inferred from homology"/>
<dbReference type="PANTHER" id="PTHR34978:SF3">
    <property type="entry name" value="SLR0241 PROTEIN"/>
    <property type="match status" value="1"/>
</dbReference>
<dbReference type="CDD" id="cd07326">
    <property type="entry name" value="M56_BlaR1_MecR1_like"/>
    <property type="match status" value="1"/>
</dbReference>
<evidence type="ECO:0000313" key="9">
    <source>
        <dbReference type="EMBL" id="TDO31568.1"/>
    </source>
</evidence>
<feature type="domain" description="Peptidase M48" evidence="8">
    <location>
        <begin position="117"/>
        <end position="180"/>
    </location>
</feature>
<evidence type="ECO:0000256" key="1">
    <source>
        <dbReference type="ARBA" id="ARBA00022670"/>
    </source>
</evidence>
<evidence type="ECO:0000256" key="7">
    <source>
        <dbReference type="SAM" id="Phobius"/>
    </source>
</evidence>
<keyword evidence="3 6" id="KW-0378">Hydrolase</keyword>
<keyword evidence="7" id="KW-0472">Membrane</keyword>
<evidence type="ECO:0000256" key="3">
    <source>
        <dbReference type="ARBA" id="ARBA00022801"/>
    </source>
</evidence>
<keyword evidence="2" id="KW-0479">Metal-binding</keyword>
<keyword evidence="4 6" id="KW-0862">Zinc</keyword>
<dbReference type="Pfam" id="PF01435">
    <property type="entry name" value="Peptidase_M48"/>
    <property type="match status" value="1"/>
</dbReference>
<organism evidence="9 10">
    <name type="scientific">Paractinoplanes brasiliensis</name>
    <dbReference type="NCBI Taxonomy" id="52695"/>
    <lineage>
        <taxon>Bacteria</taxon>
        <taxon>Bacillati</taxon>
        <taxon>Actinomycetota</taxon>
        <taxon>Actinomycetes</taxon>
        <taxon>Micromonosporales</taxon>
        <taxon>Micromonosporaceae</taxon>
        <taxon>Paractinoplanes</taxon>
    </lineage>
</organism>
<feature type="transmembrane region" description="Helical" evidence="7">
    <location>
        <begin position="269"/>
        <end position="290"/>
    </location>
</feature>
<reference evidence="9 10" key="1">
    <citation type="submission" date="2019-03" db="EMBL/GenBank/DDBJ databases">
        <title>Sequencing the genomes of 1000 actinobacteria strains.</title>
        <authorList>
            <person name="Klenk H.-P."/>
        </authorList>
    </citation>
    <scope>NUCLEOTIDE SEQUENCE [LARGE SCALE GENOMIC DNA]</scope>
    <source>
        <strain evidence="9 10">DSM 43805</strain>
    </source>
</reference>
<dbReference type="InterPro" id="IPR001915">
    <property type="entry name" value="Peptidase_M48"/>
</dbReference>
<dbReference type="OrthoDB" id="3541294at2"/>
<dbReference type="Proteomes" id="UP000294901">
    <property type="component" value="Unassembled WGS sequence"/>
</dbReference>
<evidence type="ECO:0000256" key="6">
    <source>
        <dbReference type="RuleBase" id="RU003983"/>
    </source>
</evidence>
<keyword evidence="7" id="KW-0812">Transmembrane</keyword>
<keyword evidence="10" id="KW-1185">Reference proteome</keyword>
<protein>
    <submittedName>
        <fullName evidence="9">Peptidase M48-like protein</fullName>
    </submittedName>
</protein>
<sequence>MFDHFVVSVVVCPVLVALAVRWLADRLRPEAAVTVLVISVVSAAAAGLVSLGTFTVKAMAELHPVAVRLGFSDAVVRADTSREPWVSGLSVVLLLAAVAGMIRVWQRHRGENAVAAEFRGLPVDADRVAMIDDVRAEAFAVPGRPGRVVVTTGMRSALDDQQYSALLAHERAHLDARHHHLVLFARLAAAAHPVFRWLTRRIEFLVERAADERAAEQVGDRRVVARAIGVAALRASGSRVGLPMAPSGSDLRRAGVVPRRVASLLAPRYAAGLLALVTVPLAVAAGSLIWTGECVADLGELLYTAGMLH</sequence>
<accession>A0A4V3C5X7</accession>
<name>A0A4V3C5X7_9ACTN</name>
<dbReference type="Gene3D" id="3.30.2010.10">
    <property type="entry name" value="Metalloproteases ('zincins'), catalytic domain"/>
    <property type="match status" value="1"/>
</dbReference>
<evidence type="ECO:0000259" key="8">
    <source>
        <dbReference type="Pfam" id="PF01435"/>
    </source>
</evidence>
<dbReference type="AlphaFoldDB" id="A0A4V3C5X7"/>
<dbReference type="InterPro" id="IPR052173">
    <property type="entry name" value="Beta-lactam_resp_regulator"/>
</dbReference>
<feature type="transmembrane region" description="Helical" evidence="7">
    <location>
        <begin position="85"/>
        <end position="105"/>
    </location>
</feature>
<comment type="caution">
    <text evidence="9">The sequence shown here is derived from an EMBL/GenBank/DDBJ whole genome shotgun (WGS) entry which is preliminary data.</text>
</comment>
<dbReference type="RefSeq" id="WP_133877651.1">
    <property type="nucleotide sequence ID" value="NZ_BOMD01000080.1"/>
</dbReference>
<keyword evidence="1 6" id="KW-0645">Protease</keyword>
<keyword evidence="7" id="KW-1133">Transmembrane helix</keyword>
<comment type="similarity">
    <text evidence="6">Belongs to the peptidase M48 family.</text>
</comment>
<evidence type="ECO:0000256" key="2">
    <source>
        <dbReference type="ARBA" id="ARBA00022723"/>
    </source>
</evidence>
<dbReference type="GO" id="GO:0004222">
    <property type="term" value="F:metalloendopeptidase activity"/>
    <property type="evidence" value="ECO:0007669"/>
    <property type="project" value="InterPro"/>
</dbReference>
<gene>
    <name evidence="9" type="ORF">C8E87_6994</name>
</gene>
<feature type="transmembrane region" description="Helical" evidence="7">
    <location>
        <begin position="31"/>
        <end position="54"/>
    </location>
</feature>
<dbReference type="GO" id="GO:0046872">
    <property type="term" value="F:metal ion binding"/>
    <property type="evidence" value="ECO:0007669"/>
    <property type="project" value="UniProtKB-KW"/>
</dbReference>
<keyword evidence="5 6" id="KW-0482">Metalloprotease</keyword>
<comment type="cofactor">
    <cofactor evidence="6">
        <name>Zn(2+)</name>
        <dbReference type="ChEBI" id="CHEBI:29105"/>
    </cofactor>
    <text evidence="6">Binds 1 zinc ion per subunit.</text>
</comment>
<dbReference type="EMBL" id="SNWR01000002">
    <property type="protein sequence ID" value="TDO31568.1"/>
    <property type="molecule type" value="Genomic_DNA"/>
</dbReference>
<evidence type="ECO:0000256" key="5">
    <source>
        <dbReference type="ARBA" id="ARBA00023049"/>
    </source>
</evidence>
<evidence type="ECO:0000313" key="10">
    <source>
        <dbReference type="Proteomes" id="UP000294901"/>
    </source>
</evidence>
<dbReference type="GO" id="GO:0006508">
    <property type="term" value="P:proteolysis"/>
    <property type="evidence" value="ECO:0007669"/>
    <property type="project" value="UniProtKB-KW"/>
</dbReference>
<feature type="transmembrane region" description="Helical" evidence="7">
    <location>
        <begin position="6"/>
        <end position="24"/>
    </location>
</feature>